<dbReference type="InterPro" id="IPR006171">
    <property type="entry name" value="TOPRIM_dom"/>
</dbReference>
<dbReference type="InterPro" id="IPR030846">
    <property type="entry name" value="DnaG_bac"/>
</dbReference>
<dbReference type="InterPro" id="IPR013264">
    <property type="entry name" value="DNAG_N"/>
</dbReference>
<dbReference type="EMBL" id="CP022579">
    <property type="protein sequence ID" value="QEL66164.1"/>
    <property type="molecule type" value="Genomic_DNA"/>
</dbReference>
<evidence type="ECO:0000256" key="13">
    <source>
        <dbReference type="SAM" id="MobiDB-lite"/>
    </source>
</evidence>
<keyword evidence="5 12" id="KW-0235">DNA replication</keyword>
<dbReference type="GO" id="GO:1990077">
    <property type="term" value="C:primosome complex"/>
    <property type="evidence" value="ECO:0007669"/>
    <property type="project" value="UniProtKB-KW"/>
</dbReference>
<evidence type="ECO:0000256" key="11">
    <source>
        <dbReference type="ARBA" id="ARBA00023163"/>
    </source>
</evidence>
<keyword evidence="1 12" id="KW-0240">DNA-directed RNA polymerase</keyword>
<sequence length="597" mass="65799">MIPESFIQDLLHRVDIVDVIDPLVPLKKAGANYAARCPFHNEKSPSFTVSPSKQFYHCFGCGAHGSAIGFLMEYQGLSFVDAIKALADRVGLQVPQEPRRGGSSGSHGDFESAPRPAAQTRALTDLLSAAARYYYEQLKRSDKAIAYLKQRGLSGEIAAKFGIGYAPDGWQNLESIFPNYQDPQLLAAGLVIRNDQGRLYDRFRDRIMIPIVNQKNEVIGFGGRVLGSGEPKYLNSPETPVFEKGRELFGLPQARVGLRETDTAIVVEGYMDVIALAQHGVGNAVATLGTATTATHIQKLFRQVDRVAFCFDGDAAGRKAAWRALENALDSLSDQKTVAFVFLPQEHDPDSFVRERGKPAFEAAVAQATPLSDFLIQHLAAEADPHTAEGRAKLLADAKPLLLKLSAPLLRLQLVKRLAEVTGFSQREVERLCELRPIAPPAPARAPRQAPSLMRGLIEVLLQKPELAHDLPLTLLPGNDPEARVVTRLAQLILASDAPLPYATLIERLRDSSEEGLIREVAGRLLQNPVGEDGDNGTVLDEVWRGYLDQLTRDQLDQEFQRLTKKAQEAGLDADEKQEYARLVVEMNRLGRVSRRR</sequence>
<keyword evidence="16" id="KW-1185">Reference proteome</keyword>
<dbReference type="SUPFAM" id="SSF117023">
    <property type="entry name" value="DNA primase DnaG, C-terminal domain"/>
    <property type="match status" value="1"/>
</dbReference>
<evidence type="ECO:0000256" key="12">
    <source>
        <dbReference type="HAMAP-Rule" id="MF_00974"/>
    </source>
</evidence>
<evidence type="ECO:0000313" key="15">
    <source>
        <dbReference type="EMBL" id="QEL66164.1"/>
    </source>
</evidence>
<gene>
    <name evidence="12 15" type="primary">dnaG</name>
    <name evidence="15" type="ORF">OTERR_26880</name>
</gene>
<evidence type="ECO:0000256" key="8">
    <source>
        <dbReference type="ARBA" id="ARBA00022833"/>
    </source>
</evidence>
<keyword evidence="10 12" id="KW-0238">DNA-binding</keyword>
<dbReference type="SMART" id="SM00400">
    <property type="entry name" value="ZnF_CHCC"/>
    <property type="match status" value="1"/>
</dbReference>
<dbReference type="CDD" id="cd03364">
    <property type="entry name" value="TOPRIM_DnaG_primases"/>
    <property type="match status" value="1"/>
</dbReference>
<evidence type="ECO:0000256" key="9">
    <source>
        <dbReference type="ARBA" id="ARBA00022842"/>
    </source>
</evidence>
<dbReference type="GO" id="GO:0008270">
    <property type="term" value="F:zinc ion binding"/>
    <property type="evidence" value="ECO:0007669"/>
    <property type="project" value="UniProtKB-UniRule"/>
</dbReference>
<keyword evidence="6 12" id="KW-0479">Metal-binding</keyword>
<evidence type="ECO:0000256" key="6">
    <source>
        <dbReference type="ARBA" id="ARBA00022723"/>
    </source>
</evidence>
<evidence type="ECO:0000256" key="2">
    <source>
        <dbReference type="ARBA" id="ARBA00022515"/>
    </source>
</evidence>
<dbReference type="Gene3D" id="3.90.580.10">
    <property type="entry name" value="Zinc finger, CHC2-type domain"/>
    <property type="match status" value="1"/>
</dbReference>
<name>A0A5C1EBT9_9RHOO</name>
<feature type="domain" description="Toprim" evidence="14">
    <location>
        <begin position="262"/>
        <end position="344"/>
    </location>
</feature>
<dbReference type="GO" id="GO:0000428">
    <property type="term" value="C:DNA-directed RNA polymerase complex"/>
    <property type="evidence" value="ECO:0007669"/>
    <property type="project" value="UniProtKB-KW"/>
</dbReference>
<dbReference type="Gene3D" id="3.40.1360.10">
    <property type="match status" value="1"/>
</dbReference>
<evidence type="ECO:0000256" key="5">
    <source>
        <dbReference type="ARBA" id="ARBA00022705"/>
    </source>
</evidence>
<evidence type="ECO:0000259" key="14">
    <source>
        <dbReference type="PROSITE" id="PS50880"/>
    </source>
</evidence>
<evidence type="ECO:0000256" key="7">
    <source>
        <dbReference type="ARBA" id="ARBA00022771"/>
    </source>
</evidence>
<dbReference type="SUPFAM" id="SSF57783">
    <property type="entry name" value="Zinc beta-ribbon"/>
    <property type="match status" value="1"/>
</dbReference>
<evidence type="ECO:0000256" key="3">
    <source>
        <dbReference type="ARBA" id="ARBA00022679"/>
    </source>
</evidence>
<dbReference type="GO" id="GO:0005737">
    <property type="term" value="C:cytoplasm"/>
    <property type="evidence" value="ECO:0007669"/>
    <property type="project" value="TreeGrafter"/>
</dbReference>
<keyword evidence="7 12" id="KW-0863">Zinc-finger</keyword>
<dbReference type="Gene3D" id="1.10.860.10">
    <property type="entry name" value="DNAb Helicase, Chain A"/>
    <property type="match status" value="1"/>
</dbReference>
<dbReference type="Pfam" id="PF10410">
    <property type="entry name" value="DnaB_bind"/>
    <property type="match status" value="1"/>
</dbReference>
<evidence type="ECO:0000256" key="10">
    <source>
        <dbReference type="ARBA" id="ARBA00023125"/>
    </source>
</evidence>
<dbReference type="InterPro" id="IPR036977">
    <property type="entry name" value="DNA_primase_Znf_CHC2"/>
</dbReference>
<dbReference type="InterPro" id="IPR037068">
    <property type="entry name" value="DNA_primase_core_N_sf"/>
</dbReference>
<keyword evidence="3 12" id="KW-0808">Transferase</keyword>
<dbReference type="InterPro" id="IPR002694">
    <property type="entry name" value="Znf_CHC2"/>
</dbReference>
<keyword evidence="9" id="KW-0460">Magnesium</keyword>
<dbReference type="SMART" id="SM00493">
    <property type="entry name" value="TOPRIM"/>
    <property type="match status" value="1"/>
</dbReference>
<comment type="subunit">
    <text evidence="12">Monomer. Interacts with DnaB.</text>
</comment>
<protein>
    <recommendedName>
        <fullName evidence="12">DNA primase</fullName>
        <ecNumber evidence="12">2.7.7.101</ecNumber>
    </recommendedName>
</protein>
<organism evidence="15 16">
    <name type="scientific">Oryzomicrobium terrae</name>
    <dbReference type="NCBI Taxonomy" id="1735038"/>
    <lineage>
        <taxon>Bacteria</taxon>
        <taxon>Pseudomonadati</taxon>
        <taxon>Pseudomonadota</taxon>
        <taxon>Betaproteobacteria</taxon>
        <taxon>Rhodocyclales</taxon>
        <taxon>Rhodocyclaceae</taxon>
        <taxon>Oryzomicrobium</taxon>
    </lineage>
</organism>
<feature type="zinc finger region" description="CHC2-type" evidence="12">
    <location>
        <begin position="37"/>
        <end position="61"/>
    </location>
</feature>
<comment type="function">
    <text evidence="12">RNA polymerase that catalyzes the synthesis of short RNA molecules used as primers for DNA polymerase during DNA replication.</text>
</comment>
<dbReference type="RefSeq" id="WP_149426120.1">
    <property type="nucleotide sequence ID" value="NZ_CP022579.1"/>
</dbReference>
<comment type="domain">
    <text evidence="12">Contains an N-terminal zinc-binding domain, a central core domain that contains the primase activity, and a C-terminal DnaB-binding domain.</text>
</comment>
<keyword evidence="11 12" id="KW-0804">Transcription</keyword>
<evidence type="ECO:0000256" key="1">
    <source>
        <dbReference type="ARBA" id="ARBA00022478"/>
    </source>
</evidence>
<dbReference type="FunFam" id="3.40.1360.10:FF:000002">
    <property type="entry name" value="DNA primase"/>
    <property type="match status" value="1"/>
</dbReference>
<dbReference type="GO" id="GO:0006269">
    <property type="term" value="P:DNA replication, synthesis of primer"/>
    <property type="evidence" value="ECO:0007669"/>
    <property type="project" value="UniProtKB-UniRule"/>
</dbReference>
<evidence type="ECO:0000313" key="16">
    <source>
        <dbReference type="Proteomes" id="UP000323671"/>
    </source>
</evidence>
<dbReference type="InterPro" id="IPR006295">
    <property type="entry name" value="DNA_primase_DnaG"/>
</dbReference>
<dbReference type="Gene3D" id="1.20.50.20">
    <property type="entry name" value="DnaG, RNA polymerase domain, helical bundle"/>
    <property type="match status" value="1"/>
</dbReference>
<dbReference type="PROSITE" id="PS50880">
    <property type="entry name" value="TOPRIM"/>
    <property type="match status" value="1"/>
</dbReference>
<dbReference type="FunFam" id="3.90.580.10:FF:000001">
    <property type="entry name" value="DNA primase"/>
    <property type="match status" value="1"/>
</dbReference>
<dbReference type="InterPro" id="IPR050219">
    <property type="entry name" value="DnaG_primase"/>
</dbReference>
<dbReference type="HAMAP" id="MF_00974">
    <property type="entry name" value="DNA_primase_DnaG"/>
    <property type="match status" value="1"/>
</dbReference>
<comment type="catalytic activity">
    <reaction evidence="12">
        <text>ssDNA + n NTP = ssDNA/pppN(pN)n-1 hybrid + (n-1) diphosphate.</text>
        <dbReference type="EC" id="2.7.7.101"/>
    </reaction>
</comment>
<dbReference type="SMART" id="SM00766">
    <property type="entry name" value="DnaG_DnaB_bind"/>
    <property type="match status" value="1"/>
</dbReference>
<feature type="region of interest" description="Disordered" evidence="13">
    <location>
        <begin position="94"/>
        <end position="117"/>
    </location>
</feature>
<keyword evidence="8 12" id="KW-0862">Zinc</keyword>
<dbReference type="InterPro" id="IPR013173">
    <property type="entry name" value="DNA_primase_DnaG_DnaB-bd_dom"/>
</dbReference>
<dbReference type="SUPFAM" id="SSF56731">
    <property type="entry name" value="DNA primase core"/>
    <property type="match status" value="1"/>
</dbReference>
<accession>A0A5C1EBT9</accession>
<evidence type="ECO:0000256" key="4">
    <source>
        <dbReference type="ARBA" id="ARBA00022695"/>
    </source>
</evidence>
<dbReference type="InterPro" id="IPR019475">
    <property type="entry name" value="DNA_primase_DnaB-bd"/>
</dbReference>
<dbReference type="GO" id="GO:0003899">
    <property type="term" value="F:DNA-directed RNA polymerase activity"/>
    <property type="evidence" value="ECO:0007669"/>
    <property type="project" value="UniProtKB-UniRule"/>
</dbReference>
<keyword evidence="2 12" id="KW-0639">Primosome</keyword>
<dbReference type="Pfam" id="PF08278">
    <property type="entry name" value="DnaG_DnaB_bind"/>
    <property type="match status" value="1"/>
</dbReference>
<dbReference type="KEGG" id="otr:OTERR_26880"/>
<dbReference type="PANTHER" id="PTHR30313:SF2">
    <property type="entry name" value="DNA PRIMASE"/>
    <property type="match status" value="1"/>
</dbReference>
<comment type="similarity">
    <text evidence="12">Belongs to the DnaG primase family.</text>
</comment>
<dbReference type="Pfam" id="PF01807">
    <property type="entry name" value="Zn_ribbon_DnaG"/>
    <property type="match status" value="1"/>
</dbReference>
<dbReference type="PANTHER" id="PTHR30313">
    <property type="entry name" value="DNA PRIMASE"/>
    <property type="match status" value="1"/>
</dbReference>
<dbReference type="InterPro" id="IPR034151">
    <property type="entry name" value="TOPRIM_DnaG_bac"/>
</dbReference>
<reference evidence="15 16" key="1">
    <citation type="submission" date="2017-07" db="EMBL/GenBank/DDBJ databases">
        <title>Complete genome sequence of Oryzomicrobium terrae TPP412.</title>
        <authorList>
            <person name="Chiu L.-W."/>
            <person name="Lo K.-J."/>
            <person name="Tsai Y.-M."/>
            <person name="Lin S.-S."/>
            <person name="Kuo C.-H."/>
            <person name="Liu C.-T."/>
        </authorList>
    </citation>
    <scope>NUCLEOTIDE SEQUENCE [LARGE SCALE GENOMIC DNA]</scope>
    <source>
        <strain evidence="15 16">TPP412</strain>
    </source>
</reference>
<dbReference type="NCBIfam" id="TIGR01391">
    <property type="entry name" value="dnaG"/>
    <property type="match status" value="1"/>
</dbReference>
<dbReference type="GO" id="GO:0003677">
    <property type="term" value="F:DNA binding"/>
    <property type="evidence" value="ECO:0007669"/>
    <property type="project" value="UniProtKB-KW"/>
</dbReference>
<dbReference type="FunFam" id="3.90.980.10:FF:000001">
    <property type="entry name" value="DNA primase"/>
    <property type="match status" value="1"/>
</dbReference>
<dbReference type="Pfam" id="PF13155">
    <property type="entry name" value="Toprim_2"/>
    <property type="match status" value="1"/>
</dbReference>
<proteinExistence type="inferred from homology"/>
<dbReference type="AlphaFoldDB" id="A0A5C1EBT9"/>
<dbReference type="EC" id="2.7.7.101" evidence="12"/>
<dbReference type="Proteomes" id="UP000323671">
    <property type="component" value="Chromosome"/>
</dbReference>
<comment type="cofactor">
    <cofactor evidence="12">
        <name>Zn(2+)</name>
        <dbReference type="ChEBI" id="CHEBI:29105"/>
    </cofactor>
    <text evidence="12">Binds 1 zinc ion per monomer.</text>
</comment>
<dbReference type="Gene3D" id="3.90.980.10">
    <property type="entry name" value="DNA primase, catalytic core, N-terminal domain"/>
    <property type="match status" value="1"/>
</dbReference>
<dbReference type="Pfam" id="PF08275">
    <property type="entry name" value="DNAG_N"/>
    <property type="match status" value="1"/>
</dbReference>
<keyword evidence="4 12" id="KW-0548">Nucleotidyltransferase</keyword>
<dbReference type="InterPro" id="IPR016136">
    <property type="entry name" value="DNA_helicase_N/primase_C"/>
</dbReference>